<proteinExistence type="inferred from homology"/>
<evidence type="ECO:0000256" key="7">
    <source>
        <dbReference type="ARBA" id="ARBA00022695"/>
    </source>
</evidence>
<keyword evidence="4" id="KW-0963">Cytoplasm</keyword>
<evidence type="ECO:0000313" key="14">
    <source>
        <dbReference type="EMBL" id="CAB4823348.1"/>
    </source>
</evidence>
<dbReference type="Gene3D" id="3.90.870.10">
    <property type="entry name" value="DHBP synthase"/>
    <property type="match status" value="1"/>
</dbReference>
<evidence type="ECO:0000256" key="10">
    <source>
        <dbReference type="ARBA" id="ARBA00029774"/>
    </source>
</evidence>
<dbReference type="EC" id="2.7.7.87" evidence="3"/>
<comment type="catalytic activity">
    <reaction evidence="11">
        <text>L-threonine + hydrogencarbonate + ATP = L-threonylcarbamoyladenylate + diphosphate + H2O</text>
        <dbReference type="Rhea" id="RHEA:36407"/>
        <dbReference type="ChEBI" id="CHEBI:15377"/>
        <dbReference type="ChEBI" id="CHEBI:17544"/>
        <dbReference type="ChEBI" id="CHEBI:30616"/>
        <dbReference type="ChEBI" id="CHEBI:33019"/>
        <dbReference type="ChEBI" id="CHEBI:57926"/>
        <dbReference type="ChEBI" id="CHEBI:73682"/>
        <dbReference type="EC" id="2.7.7.87"/>
    </reaction>
</comment>
<dbReference type="GO" id="GO:0005524">
    <property type="term" value="F:ATP binding"/>
    <property type="evidence" value="ECO:0007669"/>
    <property type="project" value="UniProtKB-KW"/>
</dbReference>
<evidence type="ECO:0000256" key="6">
    <source>
        <dbReference type="ARBA" id="ARBA00022694"/>
    </source>
</evidence>
<organism evidence="15">
    <name type="scientific">freshwater metagenome</name>
    <dbReference type="NCBI Taxonomy" id="449393"/>
    <lineage>
        <taxon>unclassified sequences</taxon>
        <taxon>metagenomes</taxon>
        <taxon>ecological metagenomes</taxon>
    </lineage>
</organism>
<dbReference type="SUPFAM" id="SSF55821">
    <property type="entry name" value="YrdC/RibB"/>
    <property type="match status" value="1"/>
</dbReference>
<keyword evidence="5" id="KW-0808">Transferase</keyword>
<dbReference type="GO" id="GO:0008033">
    <property type="term" value="P:tRNA processing"/>
    <property type="evidence" value="ECO:0007669"/>
    <property type="project" value="UniProtKB-KW"/>
</dbReference>
<dbReference type="GO" id="GO:0005737">
    <property type="term" value="C:cytoplasm"/>
    <property type="evidence" value="ECO:0007669"/>
    <property type="project" value="UniProtKB-SubCell"/>
</dbReference>
<dbReference type="Pfam" id="PF01300">
    <property type="entry name" value="Sua5_yciO_yrdC"/>
    <property type="match status" value="1"/>
</dbReference>
<keyword evidence="9" id="KW-0067">ATP-binding</keyword>
<evidence type="ECO:0000313" key="13">
    <source>
        <dbReference type="EMBL" id="CAB4730661.1"/>
    </source>
</evidence>
<dbReference type="NCBIfam" id="TIGR00057">
    <property type="entry name" value="L-threonylcarbamoyladenylate synthase"/>
    <property type="match status" value="1"/>
</dbReference>
<dbReference type="InterPro" id="IPR050156">
    <property type="entry name" value="TC-AMP_synthase_SUA5"/>
</dbReference>
<dbReference type="GO" id="GO:0006450">
    <property type="term" value="P:regulation of translational fidelity"/>
    <property type="evidence" value="ECO:0007669"/>
    <property type="project" value="TreeGrafter"/>
</dbReference>
<comment type="similarity">
    <text evidence="2">Belongs to the SUA5 family.</text>
</comment>
<dbReference type="EMBL" id="CAFBMH010000118">
    <property type="protein sequence ID" value="CAB4926759.1"/>
    <property type="molecule type" value="Genomic_DNA"/>
</dbReference>
<dbReference type="GO" id="GO:0061710">
    <property type="term" value="F:L-threonylcarbamoyladenylate synthase"/>
    <property type="evidence" value="ECO:0007669"/>
    <property type="project" value="UniProtKB-EC"/>
</dbReference>
<evidence type="ECO:0000256" key="3">
    <source>
        <dbReference type="ARBA" id="ARBA00012584"/>
    </source>
</evidence>
<accession>A0A6J7I7V6</accession>
<evidence type="ECO:0000256" key="1">
    <source>
        <dbReference type="ARBA" id="ARBA00004496"/>
    </source>
</evidence>
<dbReference type="PANTHER" id="PTHR17490:SF16">
    <property type="entry name" value="THREONYLCARBAMOYL-AMP SYNTHASE"/>
    <property type="match status" value="1"/>
</dbReference>
<name>A0A6J7I7V6_9ZZZZ</name>
<feature type="domain" description="YrdC-like" evidence="12">
    <location>
        <begin position="6"/>
        <end position="185"/>
    </location>
</feature>
<dbReference type="PROSITE" id="PS51163">
    <property type="entry name" value="YRDC"/>
    <property type="match status" value="1"/>
</dbReference>
<keyword evidence="7" id="KW-0548">Nucleotidyltransferase</keyword>
<keyword evidence="6" id="KW-0819">tRNA processing</keyword>
<dbReference type="InterPro" id="IPR006070">
    <property type="entry name" value="Sua5-like_dom"/>
</dbReference>
<evidence type="ECO:0000256" key="8">
    <source>
        <dbReference type="ARBA" id="ARBA00022741"/>
    </source>
</evidence>
<dbReference type="EMBL" id="CAFABA010000024">
    <property type="protein sequence ID" value="CAB4823348.1"/>
    <property type="molecule type" value="Genomic_DNA"/>
</dbReference>
<evidence type="ECO:0000256" key="11">
    <source>
        <dbReference type="ARBA" id="ARBA00048366"/>
    </source>
</evidence>
<dbReference type="GO" id="GO:0003725">
    <property type="term" value="F:double-stranded RNA binding"/>
    <property type="evidence" value="ECO:0007669"/>
    <property type="project" value="InterPro"/>
</dbReference>
<gene>
    <name evidence="13" type="ORF">UFOPK2754_00455</name>
    <name evidence="14" type="ORF">UFOPK3139_00846</name>
    <name evidence="15" type="ORF">UFOPK3543_02414</name>
</gene>
<evidence type="ECO:0000256" key="2">
    <source>
        <dbReference type="ARBA" id="ARBA00007663"/>
    </source>
</evidence>
<evidence type="ECO:0000313" key="15">
    <source>
        <dbReference type="EMBL" id="CAB4926759.1"/>
    </source>
</evidence>
<sequence>MIVPVDDAFGLALDALRRGGVVVLPTETVYGLVARAGDRGAIERLFVLKNRPDSKTISVLVGDLEQARALTPDDLDACAPWWPGPLTAVVRRRADAELYLGADATTIGLRCPDHPFVRRLALDLGPLAATSANRTGEPTPASAAEVALVFPDVALVVDDGPRDGLPSTVIDLTTSPPTVLRAGPIPGSVFGAR</sequence>
<protein>
    <recommendedName>
        <fullName evidence="10">L-threonylcarbamoyladenylate synthase</fullName>
        <ecNumber evidence="3">2.7.7.87</ecNumber>
    </recommendedName>
    <alternativeName>
        <fullName evidence="10">L-threonylcarbamoyladenylate synthase</fullName>
    </alternativeName>
</protein>
<dbReference type="AlphaFoldDB" id="A0A6J7I7V6"/>
<evidence type="ECO:0000256" key="9">
    <source>
        <dbReference type="ARBA" id="ARBA00022840"/>
    </source>
</evidence>
<dbReference type="EMBL" id="CAEZYR010000010">
    <property type="protein sequence ID" value="CAB4730661.1"/>
    <property type="molecule type" value="Genomic_DNA"/>
</dbReference>
<dbReference type="GO" id="GO:0000049">
    <property type="term" value="F:tRNA binding"/>
    <property type="evidence" value="ECO:0007669"/>
    <property type="project" value="TreeGrafter"/>
</dbReference>
<dbReference type="InterPro" id="IPR017945">
    <property type="entry name" value="DHBP_synth_RibB-like_a/b_dom"/>
</dbReference>
<comment type="subcellular location">
    <subcellularLocation>
        <location evidence="1">Cytoplasm</location>
    </subcellularLocation>
</comment>
<keyword evidence="8" id="KW-0547">Nucleotide-binding</keyword>
<dbReference type="PANTHER" id="PTHR17490">
    <property type="entry name" value="SUA5"/>
    <property type="match status" value="1"/>
</dbReference>
<evidence type="ECO:0000256" key="4">
    <source>
        <dbReference type="ARBA" id="ARBA00022490"/>
    </source>
</evidence>
<reference evidence="15" key="1">
    <citation type="submission" date="2020-05" db="EMBL/GenBank/DDBJ databases">
        <authorList>
            <person name="Chiriac C."/>
            <person name="Salcher M."/>
            <person name="Ghai R."/>
            <person name="Kavagutti S V."/>
        </authorList>
    </citation>
    <scope>NUCLEOTIDE SEQUENCE</scope>
</reference>
<evidence type="ECO:0000259" key="12">
    <source>
        <dbReference type="PROSITE" id="PS51163"/>
    </source>
</evidence>
<evidence type="ECO:0000256" key="5">
    <source>
        <dbReference type="ARBA" id="ARBA00022679"/>
    </source>
</evidence>